<proteinExistence type="predicted"/>
<dbReference type="InterPro" id="IPR011009">
    <property type="entry name" value="Kinase-like_dom_sf"/>
</dbReference>
<dbReference type="SUPFAM" id="SSF56112">
    <property type="entry name" value="Protein kinase-like (PK-like)"/>
    <property type="match status" value="1"/>
</dbReference>
<dbReference type="PIRSF" id="PIRSF026326">
    <property type="entry name" value="InaA"/>
    <property type="match status" value="1"/>
</dbReference>
<evidence type="ECO:0000313" key="1">
    <source>
        <dbReference type="EMBL" id="TRX76318.1"/>
    </source>
</evidence>
<dbReference type="Pfam" id="PF06293">
    <property type="entry name" value="Kdo"/>
    <property type="match status" value="1"/>
</dbReference>
<gene>
    <name evidence="1" type="ORF">FM069_03785</name>
</gene>
<sequence>MAVEGACRSAEGRSFEQWWQRHGEWVEAPNHRRGGESGVQRLLHADGSLLYAKRQVGHIYRSLRHPWGRPTVLRERDALHGLSALGVRVPRPVYCGSRRRAEGGWHALLVSEALEGFVDLPSWYADGGRARCGEAVHAELLRLIGATLARMHNGRWQHGCLYEKHLFIKVIGAGEGGATTVEVALLDLEKSRRRLSRTRAALHDLRQLRRHSSWNDTDWDTMIYGYQAVFGSTIKGLQT</sequence>
<evidence type="ECO:0000313" key="2">
    <source>
        <dbReference type="Proteomes" id="UP000315235"/>
    </source>
</evidence>
<comment type="caution">
    <text evidence="1">The sequence shown here is derived from an EMBL/GenBank/DDBJ whole genome shotgun (WGS) entry which is preliminary data.</text>
</comment>
<reference evidence="1 2" key="1">
    <citation type="submission" date="2019-07" db="EMBL/GenBank/DDBJ databases">
        <title>Pseudomonas mangiferae sp. nov., isolated from bark of mango tree in Thailand.</title>
        <authorList>
            <person name="Srisuk N."/>
            <person name="Anurat P."/>
        </authorList>
    </citation>
    <scope>NUCLEOTIDE SEQUENCE [LARGE SCALE GENOMIC DNA]</scope>
    <source>
        <strain evidence="1 2">DMKU_BBB3-04</strain>
    </source>
</reference>
<keyword evidence="2" id="KW-1185">Reference proteome</keyword>
<name>A0A553H3L2_9PSED</name>
<protein>
    <submittedName>
        <fullName evidence="1">InaA protein</fullName>
    </submittedName>
</protein>
<organism evidence="1 2">
    <name type="scientific">Pseudomonas mangiferae</name>
    <dbReference type="NCBI Taxonomy" id="2593654"/>
    <lineage>
        <taxon>Bacteria</taxon>
        <taxon>Pseudomonadati</taxon>
        <taxon>Pseudomonadota</taxon>
        <taxon>Gammaproteobacteria</taxon>
        <taxon>Pseudomonadales</taxon>
        <taxon>Pseudomonadaceae</taxon>
        <taxon>Pseudomonas</taxon>
    </lineage>
</organism>
<dbReference type="OrthoDB" id="5405319at2"/>
<dbReference type="RefSeq" id="WP_143486946.1">
    <property type="nucleotide sequence ID" value="NZ_VJOY01000002.1"/>
</dbReference>
<accession>A0A553H3L2</accession>
<dbReference type="AlphaFoldDB" id="A0A553H3L2"/>
<dbReference type="Proteomes" id="UP000315235">
    <property type="component" value="Unassembled WGS sequence"/>
</dbReference>
<dbReference type="InterPro" id="IPR027023">
    <property type="entry name" value="Put_LipoPS_kinase_InaA"/>
</dbReference>
<dbReference type="EMBL" id="VJOY01000002">
    <property type="protein sequence ID" value="TRX76318.1"/>
    <property type="molecule type" value="Genomic_DNA"/>
</dbReference>